<dbReference type="GO" id="GO:0005524">
    <property type="term" value="F:ATP binding"/>
    <property type="evidence" value="ECO:0007669"/>
    <property type="project" value="UniProtKB-KW"/>
</dbReference>
<dbReference type="GO" id="GO:0006424">
    <property type="term" value="P:glutamyl-tRNA aminoacylation"/>
    <property type="evidence" value="ECO:0007669"/>
    <property type="project" value="TreeGrafter"/>
</dbReference>
<feature type="compositionally biased region" description="Basic and acidic residues" evidence="8">
    <location>
        <begin position="147"/>
        <end position="157"/>
    </location>
</feature>
<evidence type="ECO:0000313" key="11">
    <source>
        <dbReference type="Proteomes" id="UP000196230"/>
    </source>
</evidence>
<protein>
    <submittedName>
        <fullName evidence="10">Glutamyl-Q-tRNA synthetase</fullName>
    </submittedName>
</protein>
<evidence type="ECO:0000256" key="5">
    <source>
        <dbReference type="ARBA" id="ARBA00022840"/>
    </source>
</evidence>
<evidence type="ECO:0000256" key="2">
    <source>
        <dbReference type="ARBA" id="ARBA00022723"/>
    </source>
</evidence>
<dbReference type="SUPFAM" id="SSF52374">
    <property type="entry name" value="Nucleotidylyl transferase"/>
    <property type="match status" value="1"/>
</dbReference>
<evidence type="ECO:0000256" key="4">
    <source>
        <dbReference type="ARBA" id="ARBA00022833"/>
    </source>
</evidence>
<dbReference type="PROSITE" id="PS00178">
    <property type="entry name" value="AA_TRNA_LIGASE_I"/>
    <property type="match status" value="1"/>
</dbReference>
<keyword evidence="2" id="KW-0479">Metal-binding</keyword>
<sequence length="338" mass="36325">MPAGRYAPSPTGRLHVGNLRTGMLAWIAARASGRPFLLRVEDLDRVRSGAEEEQLAELAAVGITWDAEPVRQSERTALYADAVAALRTRFGEDAVYECYCSRKDIAEASSAPNGPAGQHDDRPSSASPAPLRPPGFYPGTCRNLSAAERDRRRAERPAALRVDAARIEGLPSGQFPEASARDLLHGTVTGLVDDVVLRRNDGAYAYNLAVVVDDLEQGVDQVVRGDDLLDSAPRQRWLAEALCVARGDDCPDTEYLHVPLVVNAEGRRLAKRDGAVTLEDLAAVGAPANLSAVGERVRDVMLASVGLPAGPLEDAVAVFDPRALPRRAWVFDETAFTA</sequence>
<name>A0A1R4IBA7_9MICC</name>
<keyword evidence="4" id="KW-0862">Zinc</keyword>
<dbReference type="InterPro" id="IPR001412">
    <property type="entry name" value="aa-tRNA-synth_I_CS"/>
</dbReference>
<dbReference type="AlphaFoldDB" id="A0A1R4IBA7"/>
<evidence type="ECO:0000256" key="3">
    <source>
        <dbReference type="ARBA" id="ARBA00022741"/>
    </source>
</evidence>
<reference evidence="10 11" key="1">
    <citation type="submission" date="2017-02" db="EMBL/GenBank/DDBJ databases">
        <authorList>
            <person name="Peterson S.W."/>
        </authorList>
    </citation>
    <scope>NUCLEOTIDE SEQUENCE [LARGE SCALE GENOMIC DNA]</scope>
    <source>
        <strain evidence="10 11">2B3F</strain>
    </source>
</reference>
<dbReference type="PANTHER" id="PTHR43311:SF1">
    <property type="entry name" value="GLUTAMYL-Q TRNA(ASP) SYNTHETASE"/>
    <property type="match status" value="1"/>
</dbReference>
<dbReference type="GO" id="GO:0005829">
    <property type="term" value="C:cytosol"/>
    <property type="evidence" value="ECO:0007669"/>
    <property type="project" value="TreeGrafter"/>
</dbReference>
<dbReference type="GO" id="GO:0004818">
    <property type="term" value="F:glutamate-tRNA ligase activity"/>
    <property type="evidence" value="ECO:0007669"/>
    <property type="project" value="TreeGrafter"/>
</dbReference>
<dbReference type="InterPro" id="IPR049940">
    <property type="entry name" value="GluQ/Sye"/>
</dbReference>
<dbReference type="Pfam" id="PF00749">
    <property type="entry name" value="tRNA-synt_1c"/>
    <property type="match status" value="1"/>
</dbReference>
<feature type="domain" description="Glutamyl/glutaminyl-tRNA synthetase class Ib catalytic" evidence="9">
    <location>
        <begin position="5"/>
        <end position="277"/>
    </location>
</feature>
<keyword evidence="7" id="KW-0648">Protein biosynthesis</keyword>
<organism evidence="10 11">
    <name type="scientific">Micrococcus lylae</name>
    <dbReference type="NCBI Taxonomy" id="1273"/>
    <lineage>
        <taxon>Bacteria</taxon>
        <taxon>Bacillati</taxon>
        <taxon>Actinomycetota</taxon>
        <taxon>Actinomycetes</taxon>
        <taxon>Micrococcales</taxon>
        <taxon>Micrococcaceae</taxon>
        <taxon>Micrococcus</taxon>
    </lineage>
</organism>
<gene>
    <name evidence="10" type="ORF">FM125_01300</name>
</gene>
<dbReference type="InterPro" id="IPR000924">
    <property type="entry name" value="Glu/Gln-tRNA-synth"/>
</dbReference>
<dbReference type="NCBIfam" id="NF004315">
    <property type="entry name" value="PRK05710.1-4"/>
    <property type="match status" value="1"/>
</dbReference>
<keyword evidence="5 7" id="KW-0067">ATP-binding</keyword>
<evidence type="ECO:0000256" key="6">
    <source>
        <dbReference type="ARBA" id="ARBA00023146"/>
    </source>
</evidence>
<evidence type="ECO:0000256" key="1">
    <source>
        <dbReference type="ARBA" id="ARBA00022598"/>
    </source>
</evidence>
<feature type="region of interest" description="Disordered" evidence="8">
    <location>
        <begin position="110"/>
        <end position="157"/>
    </location>
</feature>
<dbReference type="PRINTS" id="PR00987">
    <property type="entry name" value="TRNASYNTHGLU"/>
</dbReference>
<keyword evidence="6 7" id="KW-0030">Aminoacyl-tRNA synthetase</keyword>
<dbReference type="PANTHER" id="PTHR43311">
    <property type="entry name" value="GLUTAMATE--TRNA LIGASE"/>
    <property type="match status" value="1"/>
</dbReference>
<evidence type="ECO:0000256" key="7">
    <source>
        <dbReference type="RuleBase" id="RU363037"/>
    </source>
</evidence>
<dbReference type="EMBL" id="FUKP01000008">
    <property type="protein sequence ID" value="SJN17107.1"/>
    <property type="molecule type" value="Genomic_DNA"/>
</dbReference>
<dbReference type="RefSeq" id="WP_087133402.1">
    <property type="nucleotide sequence ID" value="NZ_FUKP01000008.1"/>
</dbReference>
<dbReference type="InterPro" id="IPR014729">
    <property type="entry name" value="Rossmann-like_a/b/a_fold"/>
</dbReference>
<keyword evidence="3 7" id="KW-0547">Nucleotide-binding</keyword>
<evidence type="ECO:0000259" key="9">
    <source>
        <dbReference type="Pfam" id="PF00749"/>
    </source>
</evidence>
<accession>A0A1R4IBA7</accession>
<evidence type="ECO:0000313" key="10">
    <source>
        <dbReference type="EMBL" id="SJN17107.1"/>
    </source>
</evidence>
<evidence type="ECO:0000256" key="8">
    <source>
        <dbReference type="SAM" id="MobiDB-lite"/>
    </source>
</evidence>
<comment type="similarity">
    <text evidence="7">Belongs to the class-I aminoacyl-tRNA synthetase family.</text>
</comment>
<dbReference type="InterPro" id="IPR020058">
    <property type="entry name" value="Glu/Gln-tRNA-synth_Ib_cat-dom"/>
</dbReference>
<dbReference type="Proteomes" id="UP000196230">
    <property type="component" value="Unassembled WGS sequence"/>
</dbReference>
<keyword evidence="1 7" id="KW-0436">Ligase</keyword>
<proteinExistence type="inferred from homology"/>
<dbReference type="Gene3D" id="3.40.50.620">
    <property type="entry name" value="HUPs"/>
    <property type="match status" value="1"/>
</dbReference>